<dbReference type="InterPro" id="IPR012334">
    <property type="entry name" value="Pectin_lyas_fold"/>
</dbReference>
<gene>
    <name evidence="1" type="ORF">NCTC12722_02667</name>
</gene>
<protein>
    <submittedName>
        <fullName evidence="1">Protein of uncharacterized function (DUF2793)</fullName>
    </submittedName>
</protein>
<dbReference type="Pfam" id="PF10983">
    <property type="entry name" value="DUF2793"/>
    <property type="match status" value="1"/>
</dbReference>
<dbReference type="RefSeq" id="WP_002716281.1">
    <property type="nucleotide sequence ID" value="NZ_UFSI01000001.1"/>
</dbReference>
<name>A0A380WBD7_AFIFE</name>
<proteinExistence type="predicted"/>
<dbReference type="Gene3D" id="2.160.20.10">
    <property type="entry name" value="Single-stranded right-handed beta-helix, Pectin lyase-like"/>
    <property type="match status" value="1"/>
</dbReference>
<sequence>MTETINLGLPFIDGSQAQKHVTHNEALRILDDAIQIAVRDATLVLPPSSPIDGERHIVANGAGGAWVGHGNAVATWETNAWRFLMPKAGWCVWSIADDALLVFDGSNWIPVTVAGGAAFSSDNLPHLGINTAAVETNLLTVRSDDVLFHAIDSDDDGTGDIRLQLSKETAENTASVVFANAFSGRAEFGLTGDDDFHLKVSADGTAWRDALRFERTTGRVSFPSGGARELLTANRIYYVSTTGSDSNNGLSSSEPFLTIAKALTVALNTLDFVGFTVTIQLADGSYTGSSVAIGAGVGVISPSSLVIRGNSTTPANVKVTGTATTFAAQSANAICTVLDMEISSSSGSCLAAAAGGQIYFGNVRFGTAPGGQITVTEGGVVQAVGDYAIIAGSSYHAQVAGGLFRNQGRAVTLSGVPAFTNAFIGCSRCGSAIAFGSTYAGSATGKPYDVNTNGVLLTFGGTLPGNASATTASGGQVG</sequence>
<dbReference type="InterPro" id="IPR021251">
    <property type="entry name" value="DUF2793"/>
</dbReference>
<reference evidence="1 2" key="1">
    <citation type="submission" date="2018-06" db="EMBL/GenBank/DDBJ databases">
        <authorList>
            <consortium name="Pathogen Informatics"/>
            <person name="Doyle S."/>
        </authorList>
    </citation>
    <scope>NUCLEOTIDE SEQUENCE [LARGE SCALE GENOMIC DNA]</scope>
    <source>
        <strain evidence="1 2">NCTC12722</strain>
    </source>
</reference>
<dbReference type="OrthoDB" id="564699at2"/>
<dbReference type="Proteomes" id="UP000254343">
    <property type="component" value="Unassembled WGS sequence"/>
</dbReference>
<dbReference type="InterPro" id="IPR011050">
    <property type="entry name" value="Pectin_lyase_fold/virulence"/>
</dbReference>
<dbReference type="AlphaFoldDB" id="A0A380WBD7"/>
<evidence type="ECO:0000313" key="1">
    <source>
        <dbReference type="EMBL" id="SUU85455.1"/>
    </source>
</evidence>
<accession>A0A380WBD7</accession>
<organism evidence="1 2">
    <name type="scientific">Afipia felis</name>
    <name type="common">Cat scratch disease bacillus</name>
    <dbReference type="NCBI Taxonomy" id="1035"/>
    <lineage>
        <taxon>Bacteria</taxon>
        <taxon>Pseudomonadati</taxon>
        <taxon>Pseudomonadota</taxon>
        <taxon>Alphaproteobacteria</taxon>
        <taxon>Hyphomicrobiales</taxon>
        <taxon>Nitrobacteraceae</taxon>
        <taxon>Afipia</taxon>
    </lineage>
</organism>
<evidence type="ECO:0000313" key="2">
    <source>
        <dbReference type="Proteomes" id="UP000254343"/>
    </source>
</evidence>
<dbReference type="SUPFAM" id="SSF51126">
    <property type="entry name" value="Pectin lyase-like"/>
    <property type="match status" value="1"/>
</dbReference>
<dbReference type="EMBL" id="UIGB01000001">
    <property type="protein sequence ID" value="SUU85455.1"/>
    <property type="molecule type" value="Genomic_DNA"/>
</dbReference>